<organism evidence="1 2">
    <name type="scientific">Cichorium intybus</name>
    <name type="common">Chicory</name>
    <dbReference type="NCBI Taxonomy" id="13427"/>
    <lineage>
        <taxon>Eukaryota</taxon>
        <taxon>Viridiplantae</taxon>
        <taxon>Streptophyta</taxon>
        <taxon>Embryophyta</taxon>
        <taxon>Tracheophyta</taxon>
        <taxon>Spermatophyta</taxon>
        <taxon>Magnoliopsida</taxon>
        <taxon>eudicotyledons</taxon>
        <taxon>Gunneridae</taxon>
        <taxon>Pentapetalae</taxon>
        <taxon>asterids</taxon>
        <taxon>campanulids</taxon>
        <taxon>Asterales</taxon>
        <taxon>Asteraceae</taxon>
        <taxon>Cichorioideae</taxon>
        <taxon>Cichorieae</taxon>
        <taxon>Cichoriinae</taxon>
        <taxon>Cichorium</taxon>
    </lineage>
</organism>
<protein>
    <submittedName>
        <fullName evidence="1">Uncharacterized protein</fullName>
    </submittedName>
</protein>
<dbReference type="Proteomes" id="UP001055811">
    <property type="component" value="Linkage Group LG09"/>
</dbReference>
<dbReference type="EMBL" id="CM042017">
    <property type="protein sequence ID" value="KAI3690676.1"/>
    <property type="molecule type" value="Genomic_DNA"/>
</dbReference>
<reference evidence="1 2" key="2">
    <citation type="journal article" date="2022" name="Mol. Ecol. Resour.">
        <title>The genomes of chicory, endive, great burdock and yacon provide insights into Asteraceae paleo-polyploidization history and plant inulin production.</title>
        <authorList>
            <person name="Fan W."/>
            <person name="Wang S."/>
            <person name="Wang H."/>
            <person name="Wang A."/>
            <person name="Jiang F."/>
            <person name="Liu H."/>
            <person name="Zhao H."/>
            <person name="Xu D."/>
            <person name="Zhang Y."/>
        </authorList>
    </citation>
    <scope>NUCLEOTIDE SEQUENCE [LARGE SCALE GENOMIC DNA]</scope>
    <source>
        <strain evidence="2">cv. Punajuju</strain>
        <tissue evidence="1">Leaves</tissue>
    </source>
</reference>
<name>A0ACB8YZN9_CICIN</name>
<accession>A0ACB8YZN9</accession>
<evidence type="ECO:0000313" key="2">
    <source>
        <dbReference type="Proteomes" id="UP001055811"/>
    </source>
</evidence>
<proteinExistence type="predicted"/>
<keyword evidence="2" id="KW-1185">Reference proteome</keyword>
<evidence type="ECO:0000313" key="1">
    <source>
        <dbReference type="EMBL" id="KAI3690676.1"/>
    </source>
</evidence>
<reference evidence="2" key="1">
    <citation type="journal article" date="2022" name="Mol. Ecol. Resour.">
        <title>The genomes of chicory, endive, great burdock and yacon provide insights into Asteraceae palaeo-polyploidization history and plant inulin production.</title>
        <authorList>
            <person name="Fan W."/>
            <person name="Wang S."/>
            <person name="Wang H."/>
            <person name="Wang A."/>
            <person name="Jiang F."/>
            <person name="Liu H."/>
            <person name="Zhao H."/>
            <person name="Xu D."/>
            <person name="Zhang Y."/>
        </authorList>
    </citation>
    <scope>NUCLEOTIDE SEQUENCE [LARGE SCALE GENOMIC DNA]</scope>
    <source>
        <strain evidence="2">cv. Punajuju</strain>
    </source>
</reference>
<gene>
    <name evidence="1" type="ORF">L2E82_48878</name>
</gene>
<comment type="caution">
    <text evidence="1">The sequence shown here is derived from an EMBL/GenBank/DDBJ whole genome shotgun (WGS) entry which is preliminary data.</text>
</comment>
<sequence>MLTQGYRRSMSQSPHSRSLLLRDFHLASSISALPHPVLAFCEPPVQNHPSPFADLQLDSSKNMIGEVMVLDPPIESCSDAVGCGLWWRWSPWIYKMYNIIKETCRIRETVHNFLEKEKNGVKICV</sequence>